<evidence type="ECO:0000313" key="1">
    <source>
        <dbReference type="EMBL" id="CAE0348903.1"/>
    </source>
</evidence>
<proteinExistence type="predicted"/>
<protein>
    <submittedName>
        <fullName evidence="1">Uncharacterized protein</fullName>
    </submittedName>
</protein>
<sequence>MQDANMIGGSGGITSFAGLVDGHELDEMRDPESIMRGAQGSIAGYGALHAIEGGHEEAKGYGKGTVAKSSATETTNALDLFRKPHNYGTAVKAITGGSTGVKRGVASKYR</sequence>
<dbReference type="EMBL" id="HBII01018440">
    <property type="protein sequence ID" value="CAE0348903.1"/>
    <property type="molecule type" value="Transcribed_RNA"/>
</dbReference>
<dbReference type="AlphaFoldDB" id="A0A7S3N6F7"/>
<reference evidence="1" key="1">
    <citation type="submission" date="2021-01" db="EMBL/GenBank/DDBJ databases">
        <authorList>
            <person name="Corre E."/>
            <person name="Pelletier E."/>
            <person name="Niang G."/>
            <person name="Scheremetjew M."/>
            <person name="Finn R."/>
            <person name="Kale V."/>
            <person name="Holt S."/>
            <person name="Cochrane G."/>
            <person name="Meng A."/>
            <person name="Brown T."/>
            <person name="Cohen L."/>
        </authorList>
    </citation>
    <scope>NUCLEOTIDE SEQUENCE</scope>
    <source>
        <strain evidence="1">FSP1.4</strain>
    </source>
</reference>
<organism evidence="1">
    <name type="scientific">Euplotes harpa</name>
    <dbReference type="NCBI Taxonomy" id="151035"/>
    <lineage>
        <taxon>Eukaryota</taxon>
        <taxon>Sar</taxon>
        <taxon>Alveolata</taxon>
        <taxon>Ciliophora</taxon>
        <taxon>Intramacronucleata</taxon>
        <taxon>Spirotrichea</taxon>
        <taxon>Hypotrichia</taxon>
        <taxon>Euplotida</taxon>
        <taxon>Euplotidae</taxon>
        <taxon>Euplotes</taxon>
    </lineage>
</organism>
<gene>
    <name evidence="1" type="ORF">EHAR0213_LOCUS7815</name>
</gene>
<name>A0A7S3N6F7_9SPIT</name>
<accession>A0A7S3N6F7</accession>